<evidence type="ECO:0000313" key="2">
    <source>
        <dbReference type="EMBL" id="MDC0715911.1"/>
    </source>
</evidence>
<evidence type="ECO:0000313" key="3">
    <source>
        <dbReference type="Proteomes" id="UP001221686"/>
    </source>
</evidence>
<organism evidence="2 3">
    <name type="scientific">Nannocystis bainbridge</name>
    <dbReference type="NCBI Taxonomy" id="2995303"/>
    <lineage>
        <taxon>Bacteria</taxon>
        <taxon>Pseudomonadati</taxon>
        <taxon>Myxococcota</taxon>
        <taxon>Polyangia</taxon>
        <taxon>Nannocystales</taxon>
        <taxon>Nannocystaceae</taxon>
        <taxon>Nannocystis</taxon>
    </lineage>
</organism>
<dbReference type="EMBL" id="JAQNDL010000001">
    <property type="protein sequence ID" value="MDC0715911.1"/>
    <property type="molecule type" value="Genomic_DNA"/>
</dbReference>
<keyword evidence="3" id="KW-1185">Reference proteome</keyword>
<proteinExistence type="predicted"/>
<gene>
    <name evidence="2" type="ORF">POL25_03335</name>
</gene>
<dbReference type="RefSeq" id="WP_272084343.1">
    <property type="nucleotide sequence ID" value="NZ_JAQNDL010000001.1"/>
</dbReference>
<feature type="region of interest" description="Disordered" evidence="1">
    <location>
        <begin position="1"/>
        <end position="40"/>
    </location>
</feature>
<evidence type="ECO:0000256" key="1">
    <source>
        <dbReference type="SAM" id="MobiDB-lite"/>
    </source>
</evidence>
<sequence length="65" mass="6288">MSAAPPELGSTVETRRGGMSVTAPSGSERTPGAAPGDASRYTSVTCARVATMRAPAPADPGGAAA</sequence>
<protein>
    <submittedName>
        <fullName evidence="2">Uncharacterized protein</fullName>
    </submittedName>
</protein>
<comment type="caution">
    <text evidence="2">The sequence shown here is derived from an EMBL/GenBank/DDBJ whole genome shotgun (WGS) entry which is preliminary data.</text>
</comment>
<accession>A0ABT5DQT0</accession>
<dbReference type="Proteomes" id="UP001221686">
    <property type="component" value="Unassembled WGS sequence"/>
</dbReference>
<name>A0ABT5DQT0_9BACT</name>
<reference evidence="2 3" key="1">
    <citation type="submission" date="2022-11" db="EMBL/GenBank/DDBJ databases">
        <title>Minimal conservation of predation-associated metabolite biosynthetic gene clusters underscores biosynthetic potential of Myxococcota including descriptions for ten novel species: Archangium lansinium sp. nov., Myxococcus landrumus sp. nov., Nannocystis bai.</title>
        <authorList>
            <person name="Ahearne A."/>
            <person name="Stevens C."/>
            <person name="Dowd S."/>
        </authorList>
    </citation>
    <scope>NUCLEOTIDE SEQUENCE [LARGE SCALE GENOMIC DNA]</scope>
    <source>
        <strain evidence="2 3">BB15-2</strain>
    </source>
</reference>